<dbReference type="Gene3D" id="4.10.280.10">
    <property type="entry name" value="Helix-loop-helix DNA-binding domain"/>
    <property type="match status" value="1"/>
</dbReference>
<comment type="caution">
    <text evidence="4">The sequence shown here is derived from an EMBL/GenBank/DDBJ whole genome shotgun (WGS) entry which is preliminary data.</text>
</comment>
<evidence type="ECO:0000256" key="1">
    <source>
        <dbReference type="ARBA" id="ARBA00023015"/>
    </source>
</evidence>
<dbReference type="AlphaFoldDB" id="A0AAP0F5Y6"/>
<dbReference type="PANTHER" id="PTHR13935">
    <property type="entry name" value="ACHAETE-SCUTE TRANSCRIPTION FACTOR-RELATED"/>
    <property type="match status" value="1"/>
</dbReference>
<dbReference type="Proteomes" id="UP001419268">
    <property type="component" value="Unassembled WGS sequence"/>
</dbReference>
<sequence>MYREEMKRSFGSNVDREVNNKLDRRTMEKKRRMHMNGLYSTLFSHIPKAEHLHGFSSSKGRRTSLLKRLDEATLHIRGLQERVEVLKRKRQHLAMGNGDDSTTNPSMYSPSSNSILKVREFADSTMEVFLISGLNKNFMFYELISVIEEEGAEVVNANFSTQGEKIIHAIHCQAKCPRIGFEISNVLKRLNELVY</sequence>
<evidence type="ECO:0000313" key="4">
    <source>
        <dbReference type="EMBL" id="KAK9104497.1"/>
    </source>
</evidence>
<dbReference type="GO" id="GO:0090575">
    <property type="term" value="C:RNA polymerase II transcription regulator complex"/>
    <property type="evidence" value="ECO:0007669"/>
    <property type="project" value="TreeGrafter"/>
</dbReference>
<dbReference type="PANTHER" id="PTHR13935:SF46">
    <property type="entry name" value="TRANSCRIPTION FACTOR BHLH167-RELATED"/>
    <property type="match status" value="1"/>
</dbReference>
<accession>A0AAP0F5Y6</accession>
<evidence type="ECO:0000256" key="2">
    <source>
        <dbReference type="ARBA" id="ARBA00023163"/>
    </source>
</evidence>
<proteinExistence type="predicted"/>
<dbReference type="SUPFAM" id="SSF47459">
    <property type="entry name" value="HLH, helix-loop-helix DNA-binding domain"/>
    <property type="match status" value="1"/>
</dbReference>
<dbReference type="GO" id="GO:0000981">
    <property type="term" value="F:DNA-binding transcription factor activity, RNA polymerase II-specific"/>
    <property type="evidence" value="ECO:0007669"/>
    <property type="project" value="TreeGrafter"/>
</dbReference>
<dbReference type="InterPro" id="IPR036638">
    <property type="entry name" value="HLH_DNA-bd_sf"/>
</dbReference>
<dbReference type="Pfam" id="PF00010">
    <property type="entry name" value="HLH"/>
    <property type="match status" value="1"/>
</dbReference>
<dbReference type="PROSITE" id="PS50888">
    <property type="entry name" value="BHLH"/>
    <property type="match status" value="1"/>
</dbReference>
<keyword evidence="1" id="KW-0805">Transcription regulation</keyword>
<dbReference type="GO" id="GO:0000977">
    <property type="term" value="F:RNA polymerase II transcription regulatory region sequence-specific DNA binding"/>
    <property type="evidence" value="ECO:0007669"/>
    <property type="project" value="TreeGrafter"/>
</dbReference>
<reference evidence="4 5" key="1">
    <citation type="submission" date="2024-01" db="EMBL/GenBank/DDBJ databases">
        <title>Genome assemblies of Stephania.</title>
        <authorList>
            <person name="Yang L."/>
        </authorList>
    </citation>
    <scope>NUCLEOTIDE SEQUENCE [LARGE SCALE GENOMIC DNA]</scope>
    <source>
        <strain evidence="4">JXDWG</strain>
        <tissue evidence="4">Leaf</tissue>
    </source>
</reference>
<evidence type="ECO:0000259" key="3">
    <source>
        <dbReference type="PROSITE" id="PS50888"/>
    </source>
</evidence>
<organism evidence="4 5">
    <name type="scientific">Stephania cephalantha</name>
    <dbReference type="NCBI Taxonomy" id="152367"/>
    <lineage>
        <taxon>Eukaryota</taxon>
        <taxon>Viridiplantae</taxon>
        <taxon>Streptophyta</taxon>
        <taxon>Embryophyta</taxon>
        <taxon>Tracheophyta</taxon>
        <taxon>Spermatophyta</taxon>
        <taxon>Magnoliopsida</taxon>
        <taxon>Ranunculales</taxon>
        <taxon>Menispermaceae</taxon>
        <taxon>Menispermoideae</taxon>
        <taxon>Cissampelideae</taxon>
        <taxon>Stephania</taxon>
    </lineage>
</organism>
<name>A0AAP0F5Y6_9MAGN</name>
<gene>
    <name evidence="4" type="ORF">Scep_021341</name>
</gene>
<protein>
    <recommendedName>
        <fullName evidence="3">BHLH domain-containing protein</fullName>
    </recommendedName>
</protein>
<keyword evidence="2" id="KW-0804">Transcription</keyword>
<feature type="domain" description="BHLH" evidence="3">
    <location>
        <begin position="19"/>
        <end position="79"/>
    </location>
</feature>
<dbReference type="InterPro" id="IPR011598">
    <property type="entry name" value="bHLH_dom"/>
</dbReference>
<keyword evidence="5" id="KW-1185">Reference proteome</keyword>
<dbReference type="GO" id="GO:0046983">
    <property type="term" value="F:protein dimerization activity"/>
    <property type="evidence" value="ECO:0007669"/>
    <property type="project" value="InterPro"/>
</dbReference>
<dbReference type="EMBL" id="JBBNAG010000009">
    <property type="protein sequence ID" value="KAK9104497.1"/>
    <property type="molecule type" value="Genomic_DNA"/>
</dbReference>
<dbReference type="InterPro" id="IPR015660">
    <property type="entry name" value="MASH1/Ascl1a-like"/>
</dbReference>
<evidence type="ECO:0000313" key="5">
    <source>
        <dbReference type="Proteomes" id="UP001419268"/>
    </source>
</evidence>